<feature type="chain" id="PRO_5042988239" description="Secreted protein" evidence="1">
    <location>
        <begin position="20"/>
        <end position="102"/>
    </location>
</feature>
<accession>A0AAN6SHK9</accession>
<proteinExistence type="predicted"/>
<keyword evidence="3" id="KW-1185">Reference proteome</keyword>
<name>A0AAN6SHK9_9PEZI</name>
<evidence type="ECO:0008006" key="4">
    <source>
        <dbReference type="Google" id="ProtNLM"/>
    </source>
</evidence>
<protein>
    <recommendedName>
        <fullName evidence="4">Secreted protein</fullName>
    </recommendedName>
</protein>
<organism evidence="2 3">
    <name type="scientific">Pseudoneurospora amorphoporcata</name>
    <dbReference type="NCBI Taxonomy" id="241081"/>
    <lineage>
        <taxon>Eukaryota</taxon>
        <taxon>Fungi</taxon>
        <taxon>Dikarya</taxon>
        <taxon>Ascomycota</taxon>
        <taxon>Pezizomycotina</taxon>
        <taxon>Sordariomycetes</taxon>
        <taxon>Sordariomycetidae</taxon>
        <taxon>Sordariales</taxon>
        <taxon>Sordariaceae</taxon>
        <taxon>Pseudoneurospora</taxon>
    </lineage>
</organism>
<sequence length="102" mass="10685">MTGLLVALLSKCSVGPGVGAWVWECPQLGSGFHLGSGRKGLCGILLSSFSSFVGHLFINWSLYNGMQAASLRPAMRTEVAMVRLTGGGGIEISGRNDGQVRC</sequence>
<gene>
    <name evidence="2" type="ORF">QBC32DRAFT_339141</name>
</gene>
<dbReference type="AlphaFoldDB" id="A0AAN6SHK9"/>
<evidence type="ECO:0000313" key="2">
    <source>
        <dbReference type="EMBL" id="KAK3953316.1"/>
    </source>
</evidence>
<evidence type="ECO:0000313" key="3">
    <source>
        <dbReference type="Proteomes" id="UP001303222"/>
    </source>
</evidence>
<dbReference type="EMBL" id="MU859107">
    <property type="protein sequence ID" value="KAK3953316.1"/>
    <property type="molecule type" value="Genomic_DNA"/>
</dbReference>
<comment type="caution">
    <text evidence="2">The sequence shown here is derived from an EMBL/GenBank/DDBJ whole genome shotgun (WGS) entry which is preliminary data.</text>
</comment>
<reference evidence="2" key="1">
    <citation type="journal article" date="2023" name="Mol. Phylogenet. Evol.">
        <title>Genome-scale phylogeny and comparative genomics of the fungal order Sordariales.</title>
        <authorList>
            <person name="Hensen N."/>
            <person name="Bonometti L."/>
            <person name="Westerberg I."/>
            <person name="Brannstrom I.O."/>
            <person name="Guillou S."/>
            <person name="Cros-Aarteil S."/>
            <person name="Calhoun S."/>
            <person name="Haridas S."/>
            <person name="Kuo A."/>
            <person name="Mondo S."/>
            <person name="Pangilinan J."/>
            <person name="Riley R."/>
            <person name="LaButti K."/>
            <person name="Andreopoulos B."/>
            <person name="Lipzen A."/>
            <person name="Chen C."/>
            <person name="Yan M."/>
            <person name="Daum C."/>
            <person name="Ng V."/>
            <person name="Clum A."/>
            <person name="Steindorff A."/>
            <person name="Ohm R.A."/>
            <person name="Martin F."/>
            <person name="Silar P."/>
            <person name="Natvig D.O."/>
            <person name="Lalanne C."/>
            <person name="Gautier V."/>
            <person name="Ament-Velasquez S.L."/>
            <person name="Kruys A."/>
            <person name="Hutchinson M.I."/>
            <person name="Powell A.J."/>
            <person name="Barry K."/>
            <person name="Miller A.N."/>
            <person name="Grigoriev I.V."/>
            <person name="Debuchy R."/>
            <person name="Gladieux P."/>
            <person name="Hiltunen Thoren M."/>
            <person name="Johannesson H."/>
        </authorList>
    </citation>
    <scope>NUCLEOTIDE SEQUENCE</scope>
    <source>
        <strain evidence="2">CBS 626.80</strain>
    </source>
</reference>
<feature type="signal peptide" evidence="1">
    <location>
        <begin position="1"/>
        <end position="19"/>
    </location>
</feature>
<dbReference type="Proteomes" id="UP001303222">
    <property type="component" value="Unassembled WGS sequence"/>
</dbReference>
<evidence type="ECO:0000256" key="1">
    <source>
        <dbReference type="SAM" id="SignalP"/>
    </source>
</evidence>
<reference evidence="2" key="2">
    <citation type="submission" date="2023-06" db="EMBL/GenBank/DDBJ databases">
        <authorList>
            <consortium name="Lawrence Berkeley National Laboratory"/>
            <person name="Mondo S.J."/>
            <person name="Hensen N."/>
            <person name="Bonometti L."/>
            <person name="Westerberg I."/>
            <person name="Brannstrom I.O."/>
            <person name="Guillou S."/>
            <person name="Cros-Aarteil S."/>
            <person name="Calhoun S."/>
            <person name="Haridas S."/>
            <person name="Kuo A."/>
            <person name="Pangilinan J."/>
            <person name="Riley R."/>
            <person name="Labutti K."/>
            <person name="Andreopoulos B."/>
            <person name="Lipzen A."/>
            <person name="Chen C."/>
            <person name="Yanf M."/>
            <person name="Daum C."/>
            <person name="Ng V."/>
            <person name="Clum A."/>
            <person name="Steindorff A."/>
            <person name="Ohm R."/>
            <person name="Martin F."/>
            <person name="Silar P."/>
            <person name="Natvig D."/>
            <person name="Lalanne C."/>
            <person name="Gautier V."/>
            <person name="Ament-Velasquez S.L."/>
            <person name="Kruys A."/>
            <person name="Hutchinson M.I."/>
            <person name="Powell A.J."/>
            <person name="Barry K."/>
            <person name="Miller A.N."/>
            <person name="Grigoriev I.V."/>
            <person name="Debuchy R."/>
            <person name="Gladieux P."/>
            <person name="Thoren M.H."/>
            <person name="Johannesson H."/>
        </authorList>
    </citation>
    <scope>NUCLEOTIDE SEQUENCE</scope>
    <source>
        <strain evidence="2">CBS 626.80</strain>
    </source>
</reference>
<keyword evidence="1" id="KW-0732">Signal</keyword>